<dbReference type="EMBL" id="JAWCUI010000018">
    <property type="protein sequence ID" value="KAL1897644.1"/>
    <property type="molecule type" value="Genomic_DNA"/>
</dbReference>
<dbReference type="Proteomes" id="UP001583186">
    <property type="component" value="Unassembled WGS sequence"/>
</dbReference>
<evidence type="ECO:0000313" key="2">
    <source>
        <dbReference type="EMBL" id="KAL1897644.1"/>
    </source>
</evidence>
<gene>
    <name evidence="2" type="ORF">Sste5346_003952</name>
</gene>
<feature type="region of interest" description="Disordered" evidence="1">
    <location>
        <begin position="1"/>
        <end position="26"/>
    </location>
</feature>
<evidence type="ECO:0000313" key="3">
    <source>
        <dbReference type="Proteomes" id="UP001583186"/>
    </source>
</evidence>
<comment type="caution">
    <text evidence="2">The sequence shown here is derived from an EMBL/GenBank/DDBJ whole genome shotgun (WGS) entry which is preliminary data.</text>
</comment>
<reference evidence="2 3" key="1">
    <citation type="journal article" date="2024" name="IMA Fungus">
        <title>IMA Genome - F19 : A genome assembly and annotation guide to empower mycologists, including annotated draft genome sequences of Ceratocystis pirilliformis, Diaporthe australafricana, Fusarium ophioides, Paecilomyces lecythidis, and Sporothrix stenoceras.</title>
        <authorList>
            <person name="Aylward J."/>
            <person name="Wilson A.M."/>
            <person name="Visagie C.M."/>
            <person name="Spraker J."/>
            <person name="Barnes I."/>
            <person name="Buitendag C."/>
            <person name="Ceriani C."/>
            <person name="Del Mar Angel L."/>
            <person name="du Plessis D."/>
            <person name="Fuchs T."/>
            <person name="Gasser K."/>
            <person name="Kramer D."/>
            <person name="Li W."/>
            <person name="Munsamy K."/>
            <person name="Piso A."/>
            <person name="Price J.L."/>
            <person name="Sonnekus B."/>
            <person name="Thomas C."/>
            <person name="van der Nest A."/>
            <person name="van Dijk A."/>
            <person name="van Heerden A."/>
            <person name="van Vuuren N."/>
            <person name="Yilmaz N."/>
            <person name="Duong T.A."/>
            <person name="van der Merwe N.A."/>
            <person name="Wingfield M.J."/>
            <person name="Wingfield B.D."/>
        </authorList>
    </citation>
    <scope>NUCLEOTIDE SEQUENCE [LARGE SCALE GENOMIC DNA]</scope>
    <source>
        <strain evidence="2 3">CMW 5346</strain>
    </source>
</reference>
<organism evidence="2 3">
    <name type="scientific">Sporothrix stenoceras</name>
    <dbReference type="NCBI Taxonomy" id="5173"/>
    <lineage>
        <taxon>Eukaryota</taxon>
        <taxon>Fungi</taxon>
        <taxon>Dikarya</taxon>
        <taxon>Ascomycota</taxon>
        <taxon>Pezizomycotina</taxon>
        <taxon>Sordariomycetes</taxon>
        <taxon>Sordariomycetidae</taxon>
        <taxon>Ophiostomatales</taxon>
        <taxon>Ophiostomataceae</taxon>
        <taxon>Sporothrix</taxon>
    </lineage>
</organism>
<feature type="compositionally biased region" description="Basic and acidic residues" evidence="1">
    <location>
        <begin position="12"/>
        <end position="25"/>
    </location>
</feature>
<name>A0ABR3ZBE7_9PEZI</name>
<keyword evidence="3" id="KW-1185">Reference proteome</keyword>
<proteinExistence type="predicted"/>
<protein>
    <submittedName>
        <fullName evidence="2">Uncharacterized protein</fullName>
    </submittedName>
</protein>
<evidence type="ECO:0000256" key="1">
    <source>
        <dbReference type="SAM" id="MobiDB-lite"/>
    </source>
</evidence>
<accession>A0ABR3ZBE7</accession>
<dbReference type="SUPFAM" id="SSF52047">
    <property type="entry name" value="RNI-like"/>
    <property type="match status" value="1"/>
</dbReference>
<sequence length="365" mass="40981">MGRPEFPGLFIGDDKNDDAKRKDSNKGAPLEHVQIDIGMWSFLYQSWNTTNLRRLHIQWTSDAGHALAALAFRGELASVETLWLAGIHKSSDGTCSDIHDIIGHIPALHDLRLTGNVTNAIFDTILHHHNATIRSLYLQPYEEDEFEEGHVDDDSGQLFAWSPTMIQQLTENCLLLEAVFVEVARTRGDRNEVALYRALGTMPHLKHLLLHLICPLDMGPGSEELDGNPTKITADAHKTTFTNAAVDKTLARSIFNVISREGQGCLQTLHLIPEFHARYHTGYTAAVRALTLPWACTRQANGEVVVEAIHKRETKDTIEECAGMIEGNKLCLKGQEEIYPYVFMELWPGNEPWWEGWTSLPLDLS</sequence>